<feature type="compositionally biased region" description="Basic residues" evidence="1">
    <location>
        <begin position="8"/>
        <end position="43"/>
    </location>
</feature>
<evidence type="ECO:0000313" key="3">
    <source>
        <dbReference type="Proteomes" id="UP000321832"/>
    </source>
</evidence>
<dbReference type="Gene3D" id="2.130.10.30">
    <property type="entry name" value="Regulator of chromosome condensation 1/beta-lactamase-inhibitor protein II"/>
    <property type="match status" value="1"/>
</dbReference>
<dbReference type="Proteomes" id="UP000321832">
    <property type="component" value="Unassembled WGS sequence"/>
</dbReference>
<name>A0A5C6U512_9BURK</name>
<dbReference type="InterPro" id="IPR051553">
    <property type="entry name" value="Ran_GTPase-activating"/>
</dbReference>
<dbReference type="EMBL" id="VOPW01000001">
    <property type="protein sequence ID" value="TXC66788.1"/>
    <property type="molecule type" value="Genomic_DNA"/>
</dbReference>
<keyword evidence="3" id="KW-1185">Reference proteome</keyword>
<accession>A0A5C6U512</accession>
<evidence type="ECO:0000313" key="2">
    <source>
        <dbReference type="EMBL" id="TXC66788.1"/>
    </source>
</evidence>
<proteinExistence type="predicted"/>
<organism evidence="2 3">
    <name type="scientific">Piscinibacter aquaticus</name>
    <dbReference type="NCBI Taxonomy" id="392597"/>
    <lineage>
        <taxon>Bacteria</taxon>
        <taxon>Pseudomonadati</taxon>
        <taxon>Pseudomonadota</taxon>
        <taxon>Betaproteobacteria</taxon>
        <taxon>Burkholderiales</taxon>
        <taxon>Sphaerotilaceae</taxon>
        <taxon>Piscinibacter</taxon>
    </lineage>
</organism>
<dbReference type="InterPro" id="IPR009091">
    <property type="entry name" value="RCC1/BLIP-II"/>
</dbReference>
<dbReference type="GO" id="GO:0005085">
    <property type="term" value="F:guanyl-nucleotide exchange factor activity"/>
    <property type="evidence" value="ECO:0007669"/>
    <property type="project" value="TreeGrafter"/>
</dbReference>
<sequence>MDAQPRGDRRRHGGRVHHARTGTGRRRGALRRGGLQRRGHRLQRTSAAHRAARPGGFTRRQDRRRTEPHLRHRPQRRAVLLGQRAGGELGDGGGVYRDVPTRVSVLGTVKAVAAGNWDTCAIDSSDALWCWGSMGDRVPVQQSAAGVRVRAVGLGADHGCYVDDAGQVFCWGNTTFGKRGDLNPPEGPNPVRRADGSLLRDAVAVAVGVNHSCAQLADGAVVGAGAPTSPSASTTRPRA</sequence>
<dbReference type="GO" id="GO:0005737">
    <property type="term" value="C:cytoplasm"/>
    <property type="evidence" value="ECO:0007669"/>
    <property type="project" value="TreeGrafter"/>
</dbReference>
<evidence type="ECO:0000256" key="1">
    <source>
        <dbReference type="SAM" id="MobiDB-lite"/>
    </source>
</evidence>
<dbReference type="AlphaFoldDB" id="A0A5C6U512"/>
<comment type="caution">
    <text evidence="2">The sequence shown here is derived from an EMBL/GenBank/DDBJ whole genome shotgun (WGS) entry which is preliminary data.</text>
</comment>
<dbReference type="Pfam" id="PF13540">
    <property type="entry name" value="RCC1_2"/>
    <property type="match status" value="1"/>
</dbReference>
<dbReference type="InterPro" id="IPR000408">
    <property type="entry name" value="Reg_chr_condens"/>
</dbReference>
<reference evidence="2 3" key="1">
    <citation type="submission" date="2019-08" db="EMBL/GenBank/DDBJ databases">
        <authorList>
            <person name="Khan S.A."/>
            <person name="Jeon C.O."/>
            <person name="Jeong S.E."/>
        </authorList>
    </citation>
    <scope>NUCLEOTIDE SEQUENCE [LARGE SCALE GENOMIC DNA]</scope>
    <source>
        <strain evidence="3">IMCC1728</strain>
    </source>
</reference>
<dbReference type="PANTHER" id="PTHR45982">
    <property type="entry name" value="REGULATOR OF CHROMOSOME CONDENSATION"/>
    <property type="match status" value="1"/>
</dbReference>
<dbReference type="PROSITE" id="PS50012">
    <property type="entry name" value="RCC1_3"/>
    <property type="match status" value="1"/>
</dbReference>
<evidence type="ECO:0008006" key="4">
    <source>
        <dbReference type="Google" id="ProtNLM"/>
    </source>
</evidence>
<protein>
    <recommendedName>
        <fullName evidence="4">RCC1 repeat-containing protein</fullName>
    </recommendedName>
</protein>
<dbReference type="SUPFAM" id="SSF50985">
    <property type="entry name" value="RCC1/BLIP-II"/>
    <property type="match status" value="1"/>
</dbReference>
<gene>
    <name evidence="2" type="ORF">FSC37_16155</name>
</gene>
<dbReference type="PANTHER" id="PTHR45982:SF1">
    <property type="entry name" value="REGULATOR OF CHROMOSOME CONDENSATION"/>
    <property type="match status" value="1"/>
</dbReference>
<feature type="region of interest" description="Disordered" evidence="1">
    <location>
        <begin position="1"/>
        <end position="74"/>
    </location>
</feature>